<sequence>MESEGRKPALGRPERARSKISPSGCWAQPWRKDVQTPEGSSRKRGGGLGIVQVSGPGFVLGAFSWRITEHVQSEGDPSVDSEPAGGDYISHLAWEHLRISRRRCKA</sequence>
<dbReference type="AlphaFoldDB" id="A0A9N7U5P3"/>
<keyword evidence="3" id="KW-1185">Reference proteome</keyword>
<dbReference type="EMBL" id="CADEAL010000763">
    <property type="protein sequence ID" value="CAB1424900.1"/>
    <property type="molecule type" value="Genomic_DNA"/>
</dbReference>
<name>A0A9N7U5P3_PLEPL</name>
<protein>
    <submittedName>
        <fullName evidence="2">Uncharacterized protein</fullName>
    </submittedName>
</protein>
<dbReference type="Proteomes" id="UP001153269">
    <property type="component" value="Unassembled WGS sequence"/>
</dbReference>
<evidence type="ECO:0000313" key="2">
    <source>
        <dbReference type="EMBL" id="CAB1424900.1"/>
    </source>
</evidence>
<proteinExistence type="predicted"/>
<organism evidence="2 3">
    <name type="scientific">Pleuronectes platessa</name>
    <name type="common">European plaice</name>
    <dbReference type="NCBI Taxonomy" id="8262"/>
    <lineage>
        <taxon>Eukaryota</taxon>
        <taxon>Metazoa</taxon>
        <taxon>Chordata</taxon>
        <taxon>Craniata</taxon>
        <taxon>Vertebrata</taxon>
        <taxon>Euteleostomi</taxon>
        <taxon>Actinopterygii</taxon>
        <taxon>Neopterygii</taxon>
        <taxon>Teleostei</taxon>
        <taxon>Neoteleostei</taxon>
        <taxon>Acanthomorphata</taxon>
        <taxon>Carangaria</taxon>
        <taxon>Pleuronectiformes</taxon>
        <taxon>Pleuronectoidei</taxon>
        <taxon>Pleuronectidae</taxon>
        <taxon>Pleuronectes</taxon>
    </lineage>
</organism>
<feature type="region of interest" description="Disordered" evidence="1">
    <location>
        <begin position="1"/>
        <end position="48"/>
    </location>
</feature>
<reference evidence="2" key="1">
    <citation type="submission" date="2020-03" db="EMBL/GenBank/DDBJ databases">
        <authorList>
            <person name="Weist P."/>
        </authorList>
    </citation>
    <scope>NUCLEOTIDE SEQUENCE</scope>
</reference>
<gene>
    <name evidence="2" type="ORF">PLEPLA_LOCUS12829</name>
</gene>
<accession>A0A9N7U5P3</accession>
<feature type="compositionally biased region" description="Basic and acidic residues" evidence="1">
    <location>
        <begin position="1"/>
        <end position="17"/>
    </location>
</feature>
<evidence type="ECO:0000256" key="1">
    <source>
        <dbReference type="SAM" id="MobiDB-lite"/>
    </source>
</evidence>
<comment type="caution">
    <text evidence="2">The sequence shown here is derived from an EMBL/GenBank/DDBJ whole genome shotgun (WGS) entry which is preliminary data.</text>
</comment>
<evidence type="ECO:0000313" key="3">
    <source>
        <dbReference type="Proteomes" id="UP001153269"/>
    </source>
</evidence>